<dbReference type="STRING" id="1476583.DEIPH_ctg045orf0010"/>
<dbReference type="RefSeq" id="WP_034358913.1">
    <property type="nucleotide sequence ID" value="NZ_JHAC01000043.1"/>
</dbReference>
<evidence type="ECO:0000313" key="1">
    <source>
        <dbReference type="EMBL" id="EYB67281.1"/>
    </source>
</evidence>
<keyword evidence="2" id="KW-1185">Reference proteome</keyword>
<dbReference type="Proteomes" id="UP000020492">
    <property type="component" value="Unassembled WGS sequence"/>
</dbReference>
<gene>
    <name evidence="1" type="ORF">DEIPH_ctg045orf0010</name>
</gene>
<comment type="caution">
    <text evidence="1">The sequence shown here is derived from an EMBL/GenBank/DDBJ whole genome shotgun (WGS) entry which is preliminary data.</text>
</comment>
<dbReference type="EMBL" id="JHAC01000043">
    <property type="protein sequence ID" value="EYB67281.1"/>
    <property type="molecule type" value="Genomic_DNA"/>
</dbReference>
<protein>
    <submittedName>
        <fullName evidence="1">Uncharacterized protein</fullName>
    </submittedName>
</protein>
<sequence>MNLTPDLISPEELQVAVEAERARNDAYWLSVIAQLADMQAATAGYYATLSRTSKSERKRQARICQFNLDVLEGRWPGRRDRTPADVAQRLRDTIQALEAQQ</sequence>
<name>A0A016QMQ8_9DEIO</name>
<reference evidence="1 2" key="1">
    <citation type="submission" date="2014-03" db="EMBL/GenBank/DDBJ databases">
        <title>Draft genome sequence of Deinococcus phoenicis 1P10ME.</title>
        <authorList>
            <person name="Stepanov V.G."/>
            <person name="Vaishampayan P."/>
            <person name="Venkateswaran K."/>
            <person name="Fox G.E."/>
        </authorList>
    </citation>
    <scope>NUCLEOTIDE SEQUENCE [LARGE SCALE GENOMIC DNA]</scope>
    <source>
        <strain evidence="1 2">1P10ME</strain>
    </source>
</reference>
<proteinExistence type="predicted"/>
<organism evidence="1 2">
    <name type="scientific">Deinococcus phoenicis</name>
    <dbReference type="NCBI Taxonomy" id="1476583"/>
    <lineage>
        <taxon>Bacteria</taxon>
        <taxon>Thermotogati</taxon>
        <taxon>Deinococcota</taxon>
        <taxon>Deinococci</taxon>
        <taxon>Deinococcales</taxon>
        <taxon>Deinococcaceae</taxon>
        <taxon>Deinococcus</taxon>
    </lineage>
</organism>
<evidence type="ECO:0000313" key="2">
    <source>
        <dbReference type="Proteomes" id="UP000020492"/>
    </source>
</evidence>
<accession>A0A016QMQ8</accession>
<dbReference type="AlphaFoldDB" id="A0A016QMQ8"/>